<reference evidence="1 2" key="2">
    <citation type="journal article" date="2022" name="Mol. Ecol. Resour.">
        <title>The genomes of chicory, endive, great burdock and yacon provide insights into Asteraceae paleo-polyploidization history and plant inulin production.</title>
        <authorList>
            <person name="Fan W."/>
            <person name="Wang S."/>
            <person name="Wang H."/>
            <person name="Wang A."/>
            <person name="Jiang F."/>
            <person name="Liu H."/>
            <person name="Zhao H."/>
            <person name="Xu D."/>
            <person name="Zhang Y."/>
        </authorList>
    </citation>
    <scope>NUCLEOTIDE SEQUENCE [LARGE SCALE GENOMIC DNA]</scope>
    <source>
        <strain evidence="2">cv. Yunnan</strain>
        <tissue evidence="1">Leaves</tissue>
    </source>
</reference>
<keyword evidence="2" id="KW-1185">Reference proteome</keyword>
<evidence type="ECO:0000313" key="2">
    <source>
        <dbReference type="Proteomes" id="UP001056120"/>
    </source>
</evidence>
<proteinExistence type="predicted"/>
<comment type="caution">
    <text evidence="1">The sequence shown here is derived from an EMBL/GenBank/DDBJ whole genome shotgun (WGS) entry which is preliminary data.</text>
</comment>
<gene>
    <name evidence="1" type="ORF">L1987_27381</name>
</gene>
<protein>
    <submittedName>
        <fullName evidence="1">Uncharacterized protein</fullName>
    </submittedName>
</protein>
<name>A0ACB9ICK4_9ASTR</name>
<dbReference type="EMBL" id="CM042026">
    <property type="protein sequence ID" value="KAI3805211.1"/>
    <property type="molecule type" value="Genomic_DNA"/>
</dbReference>
<sequence length="105" mass="12233">MDELQNSGCFESCGTHDVLTEALGTEEQRGHVRGLGKYVKPHQYFYEPKTVKQYLDTEKNKVDERFNKLEEEVEKLKRGVTNVFEATSCQMEGYEDDLEDKPHEE</sequence>
<organism evidence="1 2">
    <name type="scientific">Smallanthus sonchifolius</name>
    <dbReference type="NCBI Taxonomy" id="185202"/>
    <lineage>
        <taxon>Eukaryota</taxon>
        <taxon>Viridiplantae</taxon>
        <taxon>Streptophyta</taxon>
        <taxon>Embryophyta</taxon>
        <taxon>Tracheophyta</taxon>
        <taxon>Spermatophyta</taxon>
        <taxon>Magnoliopsida</taxon>
        <taxon>eudicotyledons</taxon>
        <taxon>Gunneridae</taxon>
        <taxon>Pentapetalae</taxon>
        <taxon>asterids</taxon>
        <taxon>campanulids</taxon>
        <taxon>Asterales</taxon>
        <taxon>Asteraceae</taxon>
        <taxon>Asteroideae</taxon>
        <taxon>Heliantheae alliance</taxon>
        <taxon>Millerieae</taxon>
        <taxon>Smallanthus</taxon>
    </lineage>
</organism>
<accession>A0ACB9ICK4</accession>
<reference evidence="2" key="1">
    <citation type="journal article" date="2022" name="Mol. Ecol. Resour.">
        <title>The genomes of chicory, endive, great burdock and yacon provide insights into Asteraceae palaeo-polyploidization history and plant inulin production.</title>
        <authorList>
            <person name="Fan W."/>
            <person name="Wang S."/>
            <person name="Wang H."/>
            <person name="Wang A."/>
            <person name="Jiang F."/>
            <person name="Liu H."/>
            <person name="Zhao H."/>
            <person name="Xu D."/>
            <person name="Zhang Y."/>
        </authorList>
    </citation>
    <scope>NUCLEOTIDE SEQUENCE [LARGE SCALE GENOMIC DNA]</scope>
    <source>
        <strain evidence="2">cv. Yunnan</strain>
    </source>
</reference>
<evidence type="ECO:0000313" key="1">
    <source>
        <dbReference type="EMBL" id="KAI3805211.1"/>
    </source>
</evidence>
<dbReference type="Proteomes" id="UP001056120">
    <property type="component" value="Linkage Group LG09"/>
</dbReference>